<feature type="domain" description="Metallo-beta-lactamase" evidence="5">
    <location>
        <begin position="62"/>
        <end position="273"/>
    </location>
</feature>
<keyword evidence="7" id="KW-1185">Reference proteome</keyword>
<gene>
    <name evidence="6" type="ORF">JHL17_14730</name>
</gene>
<dbReference type="CDD" id="cd16277">
    <property type="entry name" value="metallo-hydrolase-like_MBL-fold"/>
    <property type="match status" value="1"/>
</dbReference>
<dbReference type="SMART" id="SM00849">
    <property type="entry name" value="Lactamase_B"/>
    <property type="match status" value="1"/>
</dbReference>
<dbReference type="RefSeq" id="WP_200194234.1">
    <property type="nucleotide sequence ID" value="NZ_JAENHM010000044.1"/>
</dbReference>
<dbReference type="PANTHER" id="PTHR42978">
    <property type="entry name" value="QUORUM-QUENCHING LACTONASE YTNP-RELATED-RELATED"/>
    <property type="match status" value="1"/>
</dbReference>
<dbReference type="InterPro" id="IPR051013">
    <property type="entry name" value="MBL_superfamily_lactonases"/>
</dbReference>
<comment type="caution">
    <text evidence="6">The sequence shown here is derived from an EMBL/GenBank/DDBJ whole genome shotgun (WGS) entry which is preliminary data.</text>
</comment>
<comment type="similarity">
    <text evidence="1">Belongs to the metallo-beta-lactamase superfamily.</text>
</comment>
<protein>
    <submittedName>
        <fullName evidence="6">MBL fold metallo-hydrolase</fullName>
    </submittedName>
</protein>
<evidence type="ECO:0000313" key="6">
    <source>
        <dbReference type="EMBL" id="MBK1838672.1"/>
    </source>
</evidence>
<dbReference type="Gene3D" id="3.60.15.10">
    <property type="entry name" value="Ribonuclease Z/Hydroxyacylglutathione hydrolase-like"/>
    <property type="match status" value="1"/>
</dbReference>
<reference evidence="7" key="1">
    <citation type="submission" date="2021-01" db="EMBL/GenBank/DDBJ databases">
        <title>Genome public.</title>
        <authorList>
            <person name="Liu C."/>
            <person name="Sun Q."/>
        </authorList>
    </citation>
    <scope>NUCLEOTIDE SEQUENCE [LARGE SCALE GENOMIC DNA]</scope>
    <source>
        <strain evidence="7">YIM B02556</strain>
    </source>
</reference>
<evidence type="ECO:0000256" key="2">
    <source>
        <dbReference type="ARBA" id="ARBA00022723"/>
    </source>
</evidence>
<dbReference type="PANTHER" id="PTHR42978:SF6">
    <property type="entry name" value="QUORUM-QUENCHING LACTONASE YTNP-RELATED"/>
    <property type="match status" value="1"/>
</dbReference>
<evidence type="ECO:0000256" key="1">
    <source>
        <dbReference type="ARBA" id="ARBA00007749"/>
    </source>
</evidence>
<dbReference type="Proteomes" id="UP000652760">
    <property type="component" value="Unassembled WGS sequence"/>
</dbReference>
<keyword evidence="3" id="KW-0378">Hydrolase</keyword>
<accession>A0ABS1F5I8</accession>
<sequence>MLSHSQPRHLGDVRITRIEEFASDAFAPERLLPDWDLGTDRRHAAGLVPGSLNAAQDRVVISVHAWLVETGGRRILVDTGAGADKERPGKPLFHRRRDPFLERLLAAGAEPESIDTVLLTHLHTDHVGWNTRLAEGRWIPTFPRARYVMPRVELEAMTAAAPDSDRAALFRDSVEPVLDAGLAEFVGADGGEVAGGFRFHPTPGHSAGHMCIALDCGDAGKALFTGDLMHHPIQVYHPDWNSMFCERPDEARRSRVKVLDAVADTGTTLFTAHFAESSAGRVTRDGSGFAWRFL</sequence>
<keyword evidence="4" id="KW-0862">Zinc</keyword>
<dbReference type="SUPFAM" id="SSF56281">
    <property type="entry name" value="Metallo-hydrolase/oxidoreductase"/>
    <property type="match status" value="1"/>
</dbReference>
<dbReference type="InterPro" id="IPR001279">
    <property type="entry name" value="Metallo-B-lactamas"/>
</dbReference>
<proteinExistence type="inferred from homology"/>
<evidence type="ECO:0000256" key="3">
    <source>
        <dbReference type="ARBA" id="ARBA00022801"/>
    </source>
</evidence>
<keyword evidence="2" id="KW-0479">Metal-binding</keyword>
<evidence type="ECO:0000256" key="4">
    <source>
        <dbReference type="ARBA" id="ARBA00022833"/>
    </source>
</evidence>
<evidence type="ECO:0000259" key="5">
    <source>
        <dbReference type="SMART" id="SM00849"/>
    </source>
</evidence>
<evidence type="ECO:0000313" key="7">
    <source>
        <dbReference type="Proteomes" id="UP000652760"/>
    </source>
</evidence>
<dbReference type="Pfam" id="PF00753">
    <property type="entry name" value="Lactamase_B"/>
    <property type="match status" value="1"/>
</dbReference>
<dbReference type="EMBL" id="JAENHM010000044">
    <property type="protein sequence ID" value="MBK1838672.1"/>
    <property type="molecule type" value="Genomic_DNA"/>
</dbReference>
<organism evidence="6 7">
    <name type="scientific">Azospirillum endophyticum</name>
    <dbReference type="NCBI Taxonomy" id="2800326"/>
    <lineage>
        <taxon>Bacteria</taxon>
        <taxon>Pseudomonadati</taxon>
        <taxon>Pseudomonadota</taxon>
        <taxon>Alphaproteobacteria</taxon>
        <taxon>Rhodospirillales</taxon>
        <taxon>Azospirillaceae</taxon>
        <taxon>Azospirillum</taxon>
    </lineage>
</organism>
<dbReference type="InterPro" id="IPR036866">
    <property type="entry name" value="RibonucZ/Hydroxyglut_hydro"/>
</dbReference>
<name>A0ABS1F5I8_9PROT</name>